<evidence type="ECO:0000313" key="3">
    <source>
        <dbReference type="Proteomes" id="UP000735302"/>
    </source>
</evidence>
<name>A0AAV3ZXD2_9GAST</name>
<evidence type="ECO:0000256" key="1">
    <source>
        <dbReference type="SAM" id="MobiDB-lite"/>
    </source>
</evidence>
<keyword evidence="3" id="KW-1185">Reference proteome</keyword>
<protein>
    <submittedName>
        <fullName evidence="2">Uncharacterized protein</fullName>
    </submittedName>
</protein>
<comment type="caution">
    <text evidence="2">The sequence shown here is derived from an EMBL/GenBank/DDBJ whole genome shotgun (WGS) entry which is preliminary data.</text>
</comment>
<dbReference type="Proteomes" id="UP000735302">
    <property type="component" value="Unassembled WGS sequence"/>
</dbReference>
<sequence length="75" mass="8415">MTRRSRPDSHYTRLAMEEDQREESDVTQPLTQETLIAPVNGSQESSRLSGVIIESALLQYPGPVALLLKKVLHLL</sequence>
<accession>A0AAV3ZXD2</accession>
<reference evidence="2 3" key="1">
    <citation type="journal article" date="2021" name="Elife">
        <title>Chloroplast acquisition without the gene transfer in kleptoplastic sea slugs, Plakobranchus ocellatus.</title>
        <authorList>
            <person name="Maeda T."/>
            <person name="Takahashi S."/>
            <person name="Yoshida T."/>
            <person name="Shimamura S."/>
            <person name="Takaki Y."/>
            <person name="Nagai Y."/>
            <person name="Toyoda A."/>
            <person name="Suzuki Y."/>
            <person name="Arimoto A."/>
            <person name="Ishii H."/>
            <person name="Satoh N."/>
            <person name="Nishiyama T."/>
            <person name="Hasebe M."/>
            <person name="Maruyama T."/>
            <person name="Minagawa J."/>
            <person name="Obokata J."/>
            <person name="Shigenobu S."/>
        </authorList>
    </citation>
    <scope>NUCLEOTIDE SEQUENCE [LARGE SCALE GENOMIC DNA]</scope>
</reference>
<organism evidence="2 3">
    <name type="scientific">Plakobranchus ocellatus</name>
    <dbReference type="NCBI Taxonomy" id="259542"/>
    <lineage>
        <taxon>Eukaryota</taxon>
        <taxon>Metazoa</taxon>
        <taxon>Spiralia</taxon>
        <taxon>Lophotrochozoa</taxon>
        <taxon>Mollusca</taxon>
        <taxon>Gastropoda</taxon>
        <taxon>Heterobranchia</taxon>
        <taxon>Euthyneura</taxon>
        <taxon>Panpulmonata</taxon>
        <taxon>Sacoglossa</taxon>
        <taxon>Placobranchoidea</taxon>
        <taxon>Plakobranchidae</taxon>
        <taxon>Plakobranchus</taxon>
    </lineage>
</organism>
<gene>
    <name evidence="2" type="ORF">PoB_002636000</name>
</gene>
<dbReference type="AlphaFoldDB" id="A0AAV3ZXD2"/>
<dbReference type="EMBL" id="BLXT01003024">
    <property type="protein sequence ID" value="GFN99854.1"/>
    <property type="molecule type" value="Genomic_DNA"/>
</dbReference>
<proteinExistence type="predicted"/>
<evidence type="ECO:0000313" key="2">
    <source>
        <dbReference type="EMBL" id="GFN99854.1"/>
    </source>
</evidence>
<feature type="compositionally biased region" description="Basic and acidic residues" evidence="1">
    <location>
        <begin position="1"/>
        <end position="18"/>
    </location>
</feature>
<feature type="region of interest" description="Disordered" evidence="1">
    <location>
        <begin position="1"/>
        <end position="30"/>
    </location>
</feature>